<dbReference type="AlphaFoldDB" id="A0A1M6SV74"/>
<protein>
    <recommendedName>
        <fullName evidence="3">Immunity protein 50</fullName>
    </recommendedName>
</protein>
<dbReference type="RefSeq" id="WP_073152922.1">
    <property type="nucleotide sequence ID" value="NZ_FRAG01000071.1"/>
</dbReference>
<proteinExistence type="predicted"/>
<reference evidence="1 2" key="1">
    <citation type="submission" date="2016-11" db="EMBL/GenBank/DDBJ databases">
        <authorList>
            <person name="Jaros S."/>
            <person name="Januszkiewicz K."/>
            <person name="Wedrychowicz H."/>
        </authorList>
    </citation>
    <scope>NUCLEOTIDE SEQUENCE [LARGE SCALE GENOMIC DNA]</scope>
    <source>
        <strain evidence="1 2">DSM 15212</strain>
    </source>
</reference>
<keyword evidence="2" id="KW-1185">Reference proteome</keyword>
<organism evidence="1 2">
    <name type="scientific">Paramaledivibacter caminithermalis (strain DSM 15212 / CIP 107654 / DViRD3)</name>
    <name type="common">Clostridium caminithermale</name>
    <dbReference type="NCBI Taxonomy" id="1121301"/>
    <lineage>
        <taxon>Bacteria</taxon>
        <taxon>Bacillati</taxon>
        <taxon>Bacillota</taxon>
        <taxon>Clostridia</taxon>
        <taxon>Peptostreptococcales</taxon>
        <taxon>Caminicellaceae</taxon>
        <taxon>Paramaledivibacter</taxon>
    </lineage>
</organism>
<evidence type="ECO:0008006" key="3">
    <source>
        <dbReference type="Google" id="ProtNLM"/>
    </source>
</evidence>
<dbReference type="STRING" id="1121301.SAMN02745912_03449"/>
<evidence type="ECO:0000313" key="2">
    <source>
        <dbReference type="Proteomes" id="UP000184465"/>
    </source>
</evidence>
<evidence type="ECO:0000313" key="1">
    <source>
        <dbReference type="EMBL" id="SHK48593.1"/>
    </source>
</evidence>
<gene>
    <name evidence="1" type="ORF">SAMN02745912_03449</name>
</gene>
<dbReference type="OrthoDB" id="1879214at2"/>
<dbReference type="EMBL" id="FRAG01000071">
    <property type="protein sequence ID" value="SHK48593.1"/>
    <property type="molecule type" value="Genomic_DNA"/>
</dbReference>
<sequence length="132" mass="15441">MKGGLDISNTDFENVYLKDWPFEKDEKVKLYWMDKPYKQNNKWVLDSYFKGKGDIKKLTLDWATIHFLAIGIYYTNGNLNSCEVKKDAHIEDLDLSCIDFKMIEDCLEIELEGLKKKIPTKVFVGSLVLHKK</sequence>
<dbReference type="Proteomes" id="UP000184465">
    <property type="component" value="Unassembled WGS sequence"/>
</dbReference>
<accession>A0A1M6SV74</accession>
<name>A0A1M6SV74_PARC5</name>